<keyword evidence="2" id="KW-0229">DNA integration</keyword>
<organism evidence="6 7">
    <name type="scientific">Yoonia phaeophyticola</name>
    <dbReference type="NCBI Taxonomy" id="3137369"/>
    <lineage>
        <taxon>Bacteria</taxon>
        <taxon>Pseudomonadati</taxon>
        <taxon>Pseudomonadota</taxon>
        <taxon>Alphaproteobacteria</taxon>
        <taxon>Rhodobacterales</taxon>
        <taxon>Paracoccaceae</taxon>
        <taxon>Yoonia</taxon>
    </lineage>
</organism>
<evidence type="ECO:0000256" key="1">
    <source>
        <dbReference type="ARBA" id="ARBA00008857"/>
    </source>
</evidence>
<evidence type="ECO:0000256" key="2">
    <source>
        <dbReference type="ARBA" id="ARBA00022908"/>
    </source>
</evidence>
<reference evidence="7" key="1">
    <citation type="submission" date="2024-04" db="EMBL/GenBank/DDBJ databases">
        <title>Phylogenomic analyses of a clade within the roseobacter group suggest taxonomic reassignments of species of the genera Aestuariivita, Citreicella, Loktanella, Nautella, Pelagibaca, Ruegeria, Thalassobius, Thiobacimonas and Tropicibacter, and the proposal o.</title>
        <authorList>
            <person name="Jeon C.O."/>
        </authorList>
    </citation>
    <scope>NUCLEOTIDE SEQUENCE [LARGE SCALE GENOMIC DNA]</scope>
    <source>
        <strain evidence="7">BS5-3</strain>
    </source>
</reference>
<evidence type="ECO:0000256" key="4">
    <source>
        <dbReference type="ARBA" id="ARBA00023172"/>
    </source>
</evidence>
<dbReference type="InterPro" id="IPR011010">
    <property type="entry name" value="DNA_brk_join_enz"/>
</dbReference>
<keyword evidence="7" id="KW-1185">Reference proteome</keyword>
<gene>
    <name evidence="6" type="ORF">AABB29_09465</name>
</gene>
<feature type="domain" description="Tyr recombinase" evidence="5">
    <location>
        <begin position="361"/>
        <end position="559"/>
    </location>
</feature>
<dbReference type="InterPro" id="IPR050090">
    <property type="entry name" value="Tyrosine_recombinase_XerCD"/>
</dbReference>
<dbReference type="Gene3D" id="1.10.150.130">
    <property type="match status" value="1"/>
</dbReference>
<dbReference type="Gene3D" id="1.10.443.10">
    <property type="entry name" value="Intergrase catalytic core"/>
    <property type="match status" value="1"/>
</dbReference>
<comment type="similarity">
    <text evidence="1">Belongs to the 'phage' integrase family.</text>
</comment>
<accession>A0ABZ2V8B5</accession>
<dbReference type="InterPro" id="IPR046668">
    <property type="entry name" value="DUF6538"/>
</dbReference>
<dbReference type="InterPro" id="IPR010998">
    <property type="entry name" value="Integrase_recombinase_N"/>
</dbReference>
<proteinExistence type="inferred from homology"/>
<dbReference type="PROSITE" id="PS51898">
    <property type="entry name" value="TYR_RECOMBINASE"/>
    <property type="match status" value="1"/>
</dbReference>
<sequence>MNPRVSVPKIFLRGNKWYVRVQVPKSMQERLRRKEYWVSLRTSDRAEALQHATAATQKKRREISAVYRRLSAIKETLHELDTDQQIALGREAYAIHIRGGADLVAEFESSGFDCLKSFTEARSETVDDMIVRLRLARFDTPHIRTMALTLMEENGIRLPEGSLAFQQLLEICATTFIEAKRNELALLKGRAVHDAPNPHYVDTVTGGPKEYISLGDQLAMPPEPTPSLTALMEKFLDNPTKLRTDKTKKSIRGYLGVVFQILGDDTPVDEITEADCERVRDLIARLPPNFMKLPDADKHTLDELADVAERKKMAKLSPTGVNNYLRWLLTFLAYFHRKGMMNRMPTAYAEIKVADPVRKQDKREAFSNDQLNIIFRSRVYQDHERESSLFWVPLIALWNGMRSNEICQLDVADIKLEENVWGFDVTHISTTGDDDKSVKTSSSIRFVPMHPRLIDFGLLDFHAARPKDAKLFGDITRGVDGYYSTNFSKKVNRYLKKIGAHGPKHKFHSFRHNFRDALRRGRVDREIGKALGGWTGGNTDAFDIYGNGFEVGELCNEIALVDYPQVDWSVIRNTQPI</sequence>
<keyword evidence="3" id="KW-0238">DNA-binding</keyword>
<evidence type="ECO:0000259" key="5">
    <source>
        <dbReference type="PROSITE" id="PS51898"/>
    </source>
</evidence>
<dbReference type="Pfam" id="PF20172">
    <property type="entry name" value="DUF6538"/>
    <property type="match status" value="1"/>
</dbReference>
<evidence type="ECO:0000313" key="7">
    <source>
        <dbReference type="Proteomes" id="UP001440612"/>
    </source>
</evidence>
<dbReference type="CDD" id="cd01184">
    <property type="entry name" value="INT_C_like_1"/>
    <property type="match status" value="1"/>
</dbReference>
<protein>
    <submittedName>
        <fullName evidence="6">DUF6538 domain-containing protein</fullName>
    </submittedName>
</protein>
<keyword evidence="4" id="KW-0233">DNA recombination</keyword>
<dbReference type="RefSeq" id="WP_341368909.1">
    <property type="nucleotide sequence ID" value="NZ_CP150951.2"/>
</dbReference>
<dbReference type="InterPro" id="IPR013762">
    <property type="entry name" value="Integrase-like_cat_sf"/>
</dbReference>
<dbReference type="Proteomes" id="UP001440612">
    <property type="component" value="Chromosome"/>
</dbReference>
<dbReference type="SUPFAM" id="SSF56349">
    <property type="entry name" value="DNA breaking-rejoining enzymes"/>
    <property type="match status" value="1"/>
</dbReference>
<evidence type="ECO:0000313" key="6">
    <source>
        <dbReference type="EMBL" id="WZC50812.1"/>
    </source>
</evidence>
<dbReference type="EMBL" id="CP150951">
    <property type="protein sequence ID" value="WZC50812.1"/>
    <property type="molecule type" value="Genomic_DNA"/>
</dbReference>
<dbReference type="InterPro" id="IPR002104">
    <property type="entry name" value="Integrase_catalytic"/>
</dbReference>
<evidence type="ECO:0000256" key="3">
    <source>
        <dbReference type="ARBA" id="ARBA00023125"/>
    </source>
</evidence>
<name>A0ABZ2V8B5_9RHOB</name>
<dbReference type="PANTHER" id="PTHR30349">
    <property type="entry name" value="PHAGE INTEGRASE-RELATED"/>
    <property type="match status" value="1"/>
</dbReference>
<dbReference type="PANTHER" id="PTHR30349:SF41">
    <property type="entry name" value="INTEGRASE_RECOMBINASE PROTEIN MJ0367-RELATED"/>
    <property type="match status" value="1"/>
</dbReference>